<dbReference type="GO" id="GO:0016747">
    <property type="term" value="F:acyltransferase activity, transferring groups other than amino-acyl groups"/>
    <property type="evidence" value="ECO:0007669"/>
    <property type="project" value="InterPro"/>
</dbReference>
<name>C6HZM7_9BACT</name>
<evidence type="ECO:0000313" key="2">
    <source>
        <dbReference type="EMBL" id="EES51962.1"/>
    </source>
</evidence>
<evidence type="ECO:0000259" key="1">
    <source>
        <dbReference type="PROSITE" id="PS51186"/>
    </source>
</evidence>
<dbReference type="PROSITE" id="PS51186">
    <property type="entry name" value="GNAT"/>
    <property type="match status" value="1"/>
</dbReference>
<proteinExistence type="predicted"/>
<gene>
    <name evidence="2" type="ORF">UBAL3_95390023</name>
</gene>
<evidence type="ECO:0000313" key="3">
    <source>
        <dbReference type="Proteomes" id="UP000009374"/>
    </source>
</evidence>
<organism evidence="2 3">
    <name type="scientific">Leptospirillum ferrodiazotrophum</name>
    <dbReference type="NCBI Taxonomy" id="412449"/>
    <lineage>
        <taxon>Bacteria</taxon>
        <taxon>Pseudomonadati</taxon>
        <taxon>Nitrospirota</taxon>
        <taxon>Nitrospiria</taxon>
        <taxon>Nitrospirales</taxon>
        <taxon>Nitrospiraceae</taxon>
        <taxon>Leptospirillum</taxon>
    </lineage>
</organism>
<dbReference type="Proteomes" id="UP000009374">
    <property type="component" value="Unassembled WGS sequence"/>
</dbReference>
<dbReference type="InterPro" id="IPR000182">
    <property type="entry name" value="GNAT_dom"/>
</dbReference>
<dbReference type="Gene3D" id="3.40.630.30">
    <property type="match status" value="1"/>
</dbReference>
<accession>C6HZM7</accession>
<dbReference type="SUPFAM" id="SSF55729">
    <property type="entry name" value="Acyl-CoA N-acyltransferases (Nat)"/>
    <property type="match status" value="1"/>
</dbReference>
<dbReference type="AlphaFoldDB" id="C6HZM7"/>
<sequence length="141" mass="15537">MDVLRFPHDDKNKRDLFGWIGEVCASASVRAELGAPVTSAPGDVWFVAVEGKRLLGFCGVSILKNRKAKLHGMVVLAPSQKSIEETLKTMAEVEAIGHGATEILVVDKETRQKEYEGQGWKVIGDRGKQYRLFSKALEVPV</sequence>
<reference evidence="2 3" key="1">
    <citation type="journal article" date="2009" name="Appl. Environ. Microbiol.">
        <title>Community genomic and proteomic analyses of chemoautotrophic iron-oxidizing "Leptospirillum rubarum" (Group II) and "Leptospirillum ferrodiazotrophum" (Group III) bacteria in acid mine drainage biofilms.</title>
        <authorList>
            <person name="Goltsman D.S."/>
            <person name="Denef V.J."/>
            <person name="Singer S.W."/>
            <person name="VerBerkmoes N.C."/>
            <person name="Lefsrud M."/>
            <person name="Mueller R.S."/>
            <person name="Dick G.J."/>
            <person name="Sun C.L."/>
            <person name="Wheeler K.E."/>
            <person name="Zemla A."/>
            <person name="Baker B.J."/>
            <person name="Hauser L."/>
            <person name="Land M."/>
            <person name="Shah M.B."/>
            <person name="Thelen M.P."/>
            <person name="Hettich R.L."/>
            <person name="Banfield J.F."/>
        </authorList>
    </citation>
    <scope>NUCLEOTIDE SEQUENCE [LARGE SCALE GENOMIC DNA]</scope>
</reference>
<keyword evidence="3" id="KW-1185">Reference proteome</keyword>
<protein>
    <recommendedName>
        <fullName evidence="1">N-acetyltransferase domain-containing protein</fullName>
    </recommendedName>
</protein>
<dbReference type="EMBL" id="GG693883">
    <property type="protein sequence ID" value="EES51962.1"/>
    <property type="molecule type" value="Genomic_DNA"/>
</dbReference>
<dbReference type="InterPro" id="IPR016181">
    <property type="entry name" value="Acyl_CoA_acyltransferase"/>
</dbReference>
<feature type="domain" description="N-acetyltransferase" evidence="1">
    <location>
        <begin position="1"/>
        <end position="140"/>
    </location>
</feature>